<dbReference type="AlphaFoldDB" id="A0A4Y2WU03"/>
<name>A0A4Y2WU03_ARAVE</name>
<proteinExistence type="predicted"/>
<gene>
    <name evidence="2" type="ORF">AVEN_69892_1</name>
</gene>
<sequence length="44" mass="4278">MTHAHPAGAATVLVTGTGTWGGVLTVKKSQSRPKGAANDMGGGT</sequence>
<evidence type="ECO:0000313" key="2">
    <source>
        <dbReference type="EMBL" id="GBO39367.1"/>
    </source>
</evidence>
<evidence type="ECO:0000256" key="1">
    <source>
        <dbReference type="SAM" id="MobiDB-lite"/>
    </source>
</evidence>
<evidence type="ECO:0000313" key="3">
    <source>
        <dbReference type="Proteomes" id="UP000499080"/>
    </source>
</evidence>
<dbReference type="Proteomes" id="UP000499080">
    <property type="component" value="Unassembled WGS sequence"/>
</dbReference>
<feature type="non-terminal residue" evidence="2">
    <location>
        <position position="44"/>
    </location>
</feature>
<reference evidence="2 3" key="1">
    <citation type="journal article" date="2019" name="Sci. Rep.">
        <title>Orb-weaving spider Araneus ventricosus genome elucidates the spidroin gene catalogue.</title>
        <authorList>
            <person name="Kono N."/>
            <person name="Nakamura H."/>
            <person name="Ohtoshi R."/>
            <person name="Moran D.A.P."/>
            <person name="Shinohara A."/>
            <person name="Yoshida Y."/>
            <person name="Fujiwara M."/>
            <person name="Mori M."/>
            <person name="Tomita M."/>
            <person name="Arakawa K."/>
        </authorList>
    </citation>
    <scope>NUCLEOTIDE SEQUENCE [LARGE SCALE GENOMIC DNA]</scope>
</reference>
<keyword evidence="3" id="KW-1185">Reference proteome</keyword>
<feature type="region of interest" description="Disordered" evidence="1">
    <location>
        <begin position="24"/>
        <end position="44"/>
    </location>
</feature>
<organism evidence="2 3">
    <name type="scientific">Araneus ventricosus</name>
    <name type="common">Orbweaver spider</name>
    <name type="synonym">Epeira ventricosa</name>
    <dbReference type="NCBI Taxonomy" id="182803"/>
    <lineage>
        <taxon>Eukaryota</taxon>
        <taxon>Metazoa</taxon>
        <taxon>Ecdysozoa</taxon>
        <taxon>Arthropoda</taxon>
        <taxon>Chelicerata</taxon>
        <taxon>Arachnida</taxon>
        <taxon>Araneae</taxon>
        <taxon>Araneomorphae</taxon>
        <taxon>Entelegynae</taxon>
        <taxon>Araneoidea</taxon>
        <taxon>Araneidae</taxon>
        <taxon>Araneus</taxon>
    </lineage>
</organism>
<protein>
    <submittedName>
        <fullName evidence="2">Uncharacterized protein</fullName>
    </submittedName>
</protein>
<accession>A0A4Y2WU03</accession>
<dbReference type="EMBL" id="BGPR01064395">
    <property type="protein sequence ID" value="GBO39367.1"/>
    <property type="molecule type" value="Genomic_DNA"/>
</dbReference>
<comment type="caution">
    <text evidence="2">The sequence shown here is derived from an EMBL/GenBank/DDBJ whole genome shotgun (WGS) entry which is preliminary data.</text>
</comment>